<dbReference type="STRING" id="99883.ENSTNIP00000019258"/>
<dbReference type="InParanoid" id="H3DFG4"/>
<keyword evidence="7 9" id="KW-0238">DNA-binding</keyword>
<keyword evidence="8 9" id="KW-0539">Nucleus</keyword>
<sequence>MGVNLTQGAVKDLVEGAPVHEPVLQLIDSLHISTGSGTSRYRLKMSDGRYFWSSFLLATQLNSLPEKNLLVPHCVCVLKRTTSNTLSDGRRVIVVLDMEILQSAEESGGLIGNPAAFKDGMVSKPRTSPMNSRAAFSPRGGASPSTFSPAKASPSKVSPKKASSSSPGPSTNLISIAQLNPYLSKWTIRARVMNKASIRNWSNSRGEGKLFSFVVVDESGEIKITVFNNEVDKFFPLVEQGKVYYISKATLKVANKQYNTLNHDYEMTLHAHSSIVPCADGQDIPAAQCDFVPIAELENRDKDAIIDVIGVCKTVEDVSRITTRTSREVSKRTLHLIDTTGKMVAATLWGEEAEKFDGSEQPVVAIKGARLSDFGGRSLSTLFSSTVMVNPDIPEAIRLRAWYDHGGYAQDSQSLSETKSRGSGARMNWKTLSEVKNENFGTRRKEADYFSCVATLLYIRKDSCLYRACPSSDCNKKVIDQFNGWFRCEKCNQDFPNFEYRLLLSANLADFGDNQWVTCFQETAEVLLGHSAETLGRLRDTDEAAFDAVFQKANFTSYIFKIRVKLETYNDESRVKATVMEVQPLDHREYSRRLLGNIRKLAQ</sequence>
<evidence type="ECO:0000256" key="3">
    <source>
        <dbReference type="ARBA" id="ARBA00022705"/>
    </source>
</evidence>
<keyword evidence="16" id="KW-1185">Reference proteome</keyword>
<dbReference type="CDD" id="cd04476">
    <property type="entry name" value="RPA1_DBD_C"/>
    <property type="match status" value="1"/>
</dbReference>
<feature type="compositionally biased region" description="Low complexity" evidence="10">
    <location>
        <begin position="148"/>
        <end position="170"/>
    </location>
</feature>
<dbReference type="Pfam" id="PF04057">
    <property type="entry name" value="Rep-A_N"/>
    <property type="match status" value="1"/>
</dbReference>
<keyword evidence="5 9" id="KW-0863">Zinc-finger</keyword>
<dbReference type="Ensembl" id="ENSTNIT00000019487.1">
    <property type="protein sequence ID" value="ENSTNIP00000019258.1"/>
    <property type="gene ID" value="ENSTNIG00000016167.1"/>
</dbReference>
<evidence type="ECO:0000256" key="10">
    <source>
        <dbReference type="SAM" id="MobiDB-lite"/>
    </source>
</evidence>
<comment type="subunit">
    <text evidence="9">Component of the heterotrimeric canonical replication protein A complex (RPA).</text>
</comment>
<dbReference type="FunFam" id="2.40.50.140:FF:000117">
    <property type="entry name" value="Replication protein A subunit"/>
    <property type="match status" value="1"/>
</dbReference>
<feature type="domain" description="Replication factor A C-terminal" evidence="13">
    <location>
        <begin position="449"/>
        <end position="594"/>
    </location>
</feature>
<dbReference type="InterPro" id="IPR047192">
    <property type="entry name" value="Euk_RPA1_DBD_C"/>
</dbReference>
<dbReference type="HOGENOM" id="CLU_012393_2_1_1"/>
<proteinExistence type="inferred from homology"/>
<evidence type="ECO:0000256" key="9">
    <source>
        <dbReference type="RuleBase" id="RU364130"/>
    </source>
</evidence>
<dbReference type="AlphaFoldDB" id="H3DFG4"/>
<dbReference type="PANTHER" id="PTHR47165:SF4">
    <property type="entry name" value="OS03G0429900 PROTEIN"/>
    <property type="match status" value="1"/>
</dbReference>
<dbReference type="Pfam" id="PF08646">
    <property type="entry name" value="Rep_fac-A_C"/>
    <property type="match status" value="1"/>
</dbReference>
<dbReference type="Proteomes" id="UP000007303">
    <property type="component" value="Unassembled WGS sequence"/>
</dbReference>
<dbReference type="OMA" id="FNSYAML"/>
<dbReference type="GO" id="GO:0016605">
    <property type="term" value="C:PML body"/>
    <property type="evidence" value="ECO:0007669"/>
    <property type="project" value="UniProtKB-SubCell"/>
</dbReference>
<feature type="domain" description="Replication factor-A protein 1 N-terminal" evidence="12">
    <location>
        <begin position="5"/>
        <end position="102"/>
    </location>
</feature>
<protein>
    <recommendedName>
        <fullName evidence="9">Replication protein A subunit</fullName>
    </recommendedName>
</protein>
<dbReference type="Pfam" id="PF16900">
    <property type="entry name" value="REPA_OB_2"/>
    <property type="match status" value="1"/>
</dbReference>
<dbReference type="CDD" id="cd04474">
    <property type="entry name" value="RPA1_DBD_A"/>
    <property type="match status" value="1"/>
</dbReference>
<feature type="region of interest" description="Disordered" evidence="10">
    <location>
        <begin position="121"/>
        <end position="170"/>
    </location>
</feature>
<dbReference type="FunFam" id="2.40.50.140:FF:000041">
    <property type="entry name" value="Replication protein A subunit"/>
    <property type="match status" value="1"/>
</dbReference>
<keyword evidence="4 9" id="KW-0479">Metal-binding</keyword>
<dbReference type="FunFam" id="2.40.50.140:FF:000064">
    <property type="entry name" value="Replication protein A subunit"/>
    <property type="match status" value="1"/>
</dbReference>
<keyword evidence="6 9" id="KW-0862">Zinc</keyword>
<dbReference type="FunFam" id="2.40.50.140:FF:000090">
    <property type="entry name" value="Replication protein A subunit"/>
    <property type="match status" value="1"/>
</dbReference>
<evidence type="ECO:0000313" key="16">
    <source>
        <dbReference type="Proteomes" id="UP000007303"/>
    </source>
</evidence>
<evidence type="ECO:0000256" key="2">
    <source>
        <dbReference type="ARBA" id="ARBA00005690"/>
    </source>
</evidence>
<dbReference type="NCBIfam" id="TIGR00617">
    <property type="entry name" value="rpa1"/>
    <property type="match status" value="1"/>
</dbReference>
<dbReference type="InterPro" id="IPR004591">
    <property type="entry name" value="Rfa1"/>
</dbReference>
<dbReference type="InterPro" id="IPR012340">
    <property type="entry name" value="NA-bd_OB-fold"/>
</dbReference>
<dbReference type="GO" id="GO:0006281">
    <property type="term" value="P:DNA repair"/>
    <property type="evidence" value="ECO:0007669"/>
    <property type="project" value="InterPro"/>
</dbReference>
<evidence type="ECO:0000259" key="11">
    <source>
        <dbReference type="Pfam" id="PF01336"/>
    </source>
</evidence>
<name>H3DFG4_TETNG</name>
<dbReference type="SUPFAM" id="SSF50249">
    <property type="entry name" value="Nucleic acid-binding proteins"/>
    <property type="match status" value="4"/>
</dbReference>
<feature type="domain" description="OB" evidence="11">
    <location>
        <begin position="186"/>
        <end position="264"/>
    </location>
</feature>
<organism evidence="15 16">
    <name type="scientific">Tetraodon nigroviridis</name>
    <name type="common">Spotted green pufferfish</name>
    <name type="synonym">Chelonodon nigroviridis</name>
    <dbReference type="NCBI Taxonomy" id="99883"/>
    <lineage>
        <taxon>Eukaryota</taxon>
        <taxon>Metazoa</taxon>
        <taxon>Chordata</taxon>
        <taxon>Craniata</taxon>
        <taxon>Vertebrata</taxon>
        <taxon>Euteleostomi</taxon>
        <taxon>Actinopterygii</taxon>
        <taxon>Neopterygii</taxon>
        <taxon>Teleostei</taxon>
        <taxon>Neoteleostei</taxon>
        <taxon>Acanthomorphata</taxon>
        <taxon>Eupercaria</taxon>
        <taxon>Tetraodontiformes</taxon>
        <taxon>Tetradontoidea</taxon>
        <taxon>Tetraodontidae</taxon>
        <taxon>Tetraodon</taxon>
    </lineage>
</organism>
<evidence type="ECO:0000256" key="7">
    <source>
        <dbReference type="ARBA" id="ARBA00023125"/>
    </source>
</evidence>
<keyword evidence="3 9" id="KW-0235">DNA replication</keyword>
<dbReference type="Gene3D" id="2.40.50.140">
    <property type="entry name" value="Nucleic acid-binding proteins"/>
    <property type="match status" value="4"/>
</dbReference>
<evidence type="ECO:0000313" key="15">
    <source>
        <dbReference type="Ensembl" id="ENSTNIP00000019258.1"/>
    </source>
</evidence>
<dbReference type="InterPro" id="IPR013955">
    <property type="entry name" value="Rep_factor-A_C"/>
</dbReference>
<evidence type="ECO:0000256" key="5">
    <source>
        <dbReference type="ARBA" id="ARBA00022771"/>
    </source>
</evidence>
<evidence type="ECO:0000256" key="4">
    <source>
        <dbReference type="ARBA" id="ARBA00022723"/>
    </source>
</evidence>
<dbReference type="InterPro" id="IPR031657">
    <property type="entry name" value="REPA_OB_2"/>
</dbReference>
<dbReference type="PANTHER" id="PTHR47165">
    <property type="entry name" value="OS03G0429900 PROTEIN"/>
    <property type="match status" value="1"/>
</dbReference>
<evidence type="ECO:0000259" key="13">
    <source>
        <dbReference type="Pfam" id="PF08646"/>
    </source>
</evidence>
<evidence type="ECO:0000259" key="12">
    <source>
        <dbReference type="Pfam" id="PF04057"/>
    </source>
</evidence>
<dbReference type="InterPro" id="IPR007199">
    <property type="entry name" value="Rep_factor-A_N"/>
</dbReference>
<comment type="similarity">
    <text evidence="2 9">Belongs to the replication factor A protein 1 family.</text>
</comment>
<reference evidence="15" key="3">
    <citation type="submission" date="2025-09" db="UniProtKB">
        <authorList>
            <consortium name="Ensembl"/>
        </authorList>
    </citation>
    <scope>IDENTIFICATION</scope>
</reference>
<dbReference type="GO" id="GO:0008270">
    <property type="term" value="F:zinc ion binding"/>
    <property type="evidence" value="ECO:0007669"/>
    <property type="project" value="UniProtKB-KW"/>
</dbReference>
<dbReference type="CDD" id="cd04475">
    <property type="entry name" value="RPA1_DBD_B"/>
    <property type="match status" value="1"/>
</dbReference>
<dbReference type="Pfam" id="PF01336">
    <property type="entry name" value="tRNA_anti-codon"/>
    <property type="match status" value="1"/>
</dbReference>
<evidence type="ECO:0000256" key="8">
    <source>
        <dbReference type="ARBA" id="ARBA00023242"/>
    </source>
</evidence>
<comment type="subcellular location">
    <subcellularLocation>
        <location evidence="1">Nucleus</location>
        <location evidence="1">PML body</location>
    </subcellularLocation>
</comment>
<dbReference type="GO" id="GO:0003677">
    <property type="term" value="F:DNA binding"/>
    <property type="evidence" value="ECO:0007669"/>
    <property type="project" value="UniProtKB-KW"/>
</dbReference>
<accession>H3DFG4</accession>
<evidence type="ECO:0000256" key="1">
    <source>
        <dbReference type="ARBA" id="ARBA00004322"/>
    </source>
</evidence>
<dbReference type="InterPro" id="IPR004365">
    <property type="entry name" value="NA-bd_OB_tRNA"/>
</dbReference>
<evidence type="ECO:0000259" key="14">
    <source>
        <dbReference type="Pfam" id="PF16900"/>
    </source>
</evidence>
<reference evidence="16" key="1">
    <citation type="journal article" date="2004" name="Nature">
        <title>Genome duplication in the teleost fish Tetraodon nigroviridis reveals the early vertebrate proto-karyotype.</title>
        <authorList>
            <person name="Jaillon O."/>
            <person name="Aury J.-M."/>
            <person name="Brunet F."/>
            <person name="Petit J.-L."/>
            <person name="Stange-Thomann N."/>
            <person name="Mauceli E."/>
            <person name="Bouneau L."/>
            <person name="Fischer C."/>
            <person name="Ozouf-Costaz C."/>
            <person name="Bernot A."/>
            <person name="Nicaud S."/>
            <person name="Jaffe D."/>
            <person name="Fisher S."/>
            <person name="Lutfalla G."/>
            <person name="Dossat C."/>
            <person name="Segurens B."/>
            <person name="Dasilva C."/>
            <person name="Salanoubat M."/>
            <person name="Levy M."/>
            <person name="Boudet N."/>
            <person name="Castellano S."/>
            <person name="Anthouard V."/>
            <person name="Jubin C."/>
            <person name="Castelli V."/>
            <person name="Katinka M."/>
            <person name="Vacherie B."/>
            <person name="Biemont C."/>
            <person name="Skalli Z."/>
            <person name="Cattolico L."/>
            <person name="Poulain J."/>
            <person name="De Berardinis V."/>
            <person name="Cruaud C."/>
            <person name="Duprat S."/>
            <person name="Brottier P."/>
            <person name="Coutanceau J.-P."/>
            <person name="Gouzy J."/>
            <person name="Parra G."/>
            <person name="Lardier G."/>
            <person name="Chapple C."/>
            <person name="McKernan K.J."/>
            <person name="McEwan P."/>
            <person name="Bosak S."/>
            <person name="Kellis M."/>
            <person name="Volff J.-N."/>
            <person name="Guigo R."/>
            <person name="Zody M.C."/>
            <person name="Mesirov J."/>
            <person name="Lindblad-Toh K."/>
            <person name="Birren B."/>
            <person name="Nusbaum C."/>
            <person name="Kahn D."/>
            <person name="Robinson-Rechavi M."/>
            <person name="Laudet V."/>
            <person name="Schachter V."/>
            <person name="Quetier F."/>
            <person name="Saurin W."/>
            <person name="Scarpelli C."/>
            <person name="Wincker P."/>
            <person name="Lander E.S."/>
            <person name="Weissenbach J."/>
            <person name="Roest Crollius H."/>
        </authorList>
    </citation>
    <scope>NUCLEOTIDE SEQUENCE [LARGE SCALE GENOMIC DNA]</scope>
</reference>
<reference evidence="15" key="2">
    <citation type="submission" date="2025-08" db="UniProtKB">
        <authorList>
            <consortium name="Ensembl"/>
        </authorList>
    </citation>
    <scope>IDENTIFICATION</scope>
</reference>
<evidence type="ECO:0000256" key="6">
    <source>
        <dbReference type="ARBA" id="ARBA00022833"/>
    </source>
</evidence>
<dbReference type="GeneTree" id="ENSGT00390000012403"/>
<feature type="domain" description="Replication protein A OB" evidence="14">
    <location>
        <begin position="294"/>
        <end position="390"/>
    </location>
</feature>
<dbReference type="GO" id="GO:0006260">
    <property type="term" value="P:DNA replication"/>
    <property type="evidence" value="ECO:0007669"/>
    <property type="project" value="UniProtKB-KW"/>
</dbReference>
<comment type="function">
    <text evidence="9">As part of the heterotrimeric replication protein A complex (RPA/RP-A), binds and stabilizes single-stranded DNA intermediates, that form during DNA replication or upon DNA stress. It prevents their reannealing and in parallel, recruits and activates different proteins and complexes involved in DNA metabolism. Thereby, it plays an essential role both in DNA replication and the cellular response to DNA damage.</text>
</comment>
<dbReference type="GO" id="GO:0006310">
    <property type="term" value="P:DNA recombination"/>
    <property type="evidence" value="ECO:0007669"/>
    <property type="project" value="InterPro"/>
</dbReference>